<keyword evidence="4" id="KW-0813">Transport</keyword>
<dbReference type="GO" id="GO:0005886">
    <property type="term" value="C:plasma membrane"/>
    <property type="evidence" value="ECO:0007669"/>
    <property type="project" value="UniProtKB-SubCell"/>
</dbReference>
<keyword evidence="5" id="KW-1003">Cell membrane</keyword>
<dbReference type="GO" id="GO:0015627">
    <property type="term" value="C:type II protein secretion system complex"/>
    <property type="evidence" value="ECO:0007669"/>
    <property type="project" value="InterPro"/>
</dbReference>
<dbReference type="GO" id="GO:0015628">
    <property type="term" value="P:protein secretion by the type II secretion system"/>
    <property type="evidence" value="ECO:0007669"/>
    <property type="project" value="InterPro"/>
</dbReference>
<dbReference type="EMBL" id="JAPKMY010000007">
    <property type="protein sequence ID" value="MCX5468887.1"/>
    <property type="molecule type" value="Genomic_DNA"/>
</dbReference>
<comment type="subcellular location">
    <subcellularLocation>
        <location evidence="1">Cell inner membrane</location>
    </subcellularLocation>
</comment>
<dbReference type="AlphaFoldDB" id="A0A9X3DXU4"/>
<evidence type="ECO:0000256" key="4">
    <source>
        <dbReference type="ARBA" id="ARBA00022448"/>
    </source>
</evidence>
<evidence type="ECO:0000256" key="9">
    <source>
        <dbReference type="ARBA" id="ARBA00023136"/>
    </source>
</evidence>
<evidence type="ECO:0000256" key="10">
    <source>
        <dbReference type="ARBA" id="ARBA00030772"/>
    </source>
</evidence>
<evidence type="ECO:0000256" key="6">
    <source>
        <dbReference type="ARBA" id="ARBA00022519"/>
    </source>
</evidence>
<protein>
    <recommendedName>
        <fullName evidence="3">Type II secretion system protein N</fullName>
    </recommendedName>
    <alternativeName>
        <fullName evidence="10">General secretion pathway protein N</fullName>
    </alternativeName>
</protein>
<keyword evidence="9" id="KW-0472">Membrane</keyword>
<evidence type="ECO:0000256" key="3">
    <source>
        <dbReference type="ARBA" id="ARBA00021563"/>
    </source>
</evidence>
<sequence length="248" mass="28073">MNKKSKQMTWWITGVVAFLIFVLLQVPATWLIAKFYKNNQTLQNVSGNLWQGQADWRKGNLRGSVSWRTRPWDLILLRVGANVEVHSGQTQLKGVVGYGFGKKIIVNQMQGQIAPETLKNIASWQWPANAIQISDMSLRFKKDTGFSDVDGQLHWAGGELRYTFGQRQDQMTIPSLNAQLKDEAGKLIFDIQDQRSQKMANISLDPNMMLDVQLTQRMLLNVPSYDGKAGLDTYVISSRQPLIQGGFQ</sequence>
<comment type="similarity">
    <text evidence="2">Belongs to the GSP N family.</text>
</comment>
<accession>A0A9X3DXU4</accession>
<name>A0A9X3DXU4_9GAMM</name>
<organism evidence="11 12">
    <name type="scientific">Acinetobacter nematophilus</name>
    <dbReference type="NCBI Taxonomy" id="2994642"/>
    <lineage>
        <taxon>Bacteria</taxon>
        <taxon>Pseudomonadati</taxon>
        <taxon>Pseudomonadota</taxon>
        <taxon>Gammaproteobacteria</taxon>
        <taxon>Moraxellales</taxon>
        <taxon>Moraxellaceae</taxon>
        <taxon>Acinetobacter</taxon>
    </lineage>
</organism>
<evidence type="ECO:0000313" key="11">
    <source>
        <dbReference type="EMBL" id="MCX5468887.1"/>
    </source>
</evidence>
<keyword evidence="12" id="KW-1185">Reference proteome</keyword>
<evidence type="ECO:0000256" key="8">
    <source>
        <dbReference type="ARBA" id="ARBA00022927"/>
    </source>
</evidence>
<evidence type="ECO:0000313" key="12">
    <source>
        <dbReference type="Proteomes" id="UP001146019"/>
    </source>
</evidence>
<reference evidence="11" key="1">
    <citation type="submission" date="2022-11" db="EMBL/GenBank/DDBJ databases">
        <title>Biodiversity and phylogenetic relationships of bacteria.</title>
        <authorList>
            <person name="Machado R.A.R."/>
            <person name="Bhat A."/>
            <person name="Loulou A."/>
            <person name="Kallel S."/>
        </authorList>
    </citation>
    <scope>NUCLEOTIDE SEQUENCE</scope>
    <source>
        <strain evidence="11">A-IN1</strain>
    </source>
</reference>
<dbReference type="Proteomes" id="UP001146019">
    <property type="component" value="Unassembled WGS sequence"/>
</dbReference>
<comment type="caution">
    <text evidence="11">The sequence shown here is derived from an EMBL/GenBank/DDBJ whole genome shotgun (WGS) entry which is preliminary data.</text>
</comment>
<keyword evidence="8" id="KW-0653">Protein transport</keyword>
<keyword evidence="7" id="KW-0812">Transmembrane</keyword>
<dbReference type="Pfam" id="PF01203">
    <property type="entry name" value="T2SSN"/>
    <property type="match status" value="1"/>
</dbReference>
<evidence type="ECO:0000256" key="1">
    <source>
        <dbReference type="ARBA" id="ARBA00004533"/>
    </source>
</evidence>
<keyword evidence="6" id="KW-0997">Cell inner membrane</keyword>
<dbReference type="RefSeq" id="WP_266130955.1">
    <property type="nucleotide sequence ID" value="NZ_JAPKMY010000007.1"/>
</dbReference>
<evidence type="ECO:0000256" key="7">
    <source>
        <dbReference type="ARBA" id="ARBA00022692"/>
    </source>
</evidence>
<evidence type="ECO:0000256" key="2">
    <source>
        <dbReference type="ARBA" id="ARBA00007208"/>
    </source>
</evidence>
<gene>
    <name evidence="11" type="primary">gspN</name>
    <name evidence="11" type="ORF">OSH00_14200</name>
</gene>
<evidence type="ECO:0000256" key="5">
    <source>
        <dbReference type="ARBA" id="ARBA00022475"/>
    </source>
</evidence>
<proteinExistence type="inferred from homology"/>
<dbReference type="InterPro" id="IPR022792">
    <property type="entry name" value="T2SS_protein-GspN"/>
</dbReference>